<protein>
    <submittedName>
        <fullName evidence="1">Uncharacterized protein</fullName>
    </submittedName>
</protein>
<sequence>MFVLNNLRKLLPHFQRCLCNDHTVFGQQTTYLVDLRDTITHEQAADSVHGLDILLLNAIDRNVMHGRTGASFDDRLRIVAIVLLGFDERFDESGGNDLHMVSHRREPPRPVMRSATSLHHDTATGQTDNGFQEFVAADSPTQHRMTAFVHAVQLEDIFGKINAQQRDFHDGLRSVAAQESLHAHTAHIMSRRKPELREHRRHRGCRARLALVHHALGHILRCARSR</sequence>
<organism evidence="1 2">
    <name type="scientific">Paraburkholderia bannensis</name>
    <dbReference type="NCBI Taxonomy" id="765414"/>
    <lineage>
        <taxon>Bacteria</taxon>
        <taxon>Pseudomonadati</taxon>
        <taxon>Pseudomonadota</taxon>
        <taxon>Betaproteobacteria</taxon>
        <taxon>Burkholderiales</taxon>
        <taxon>Burkholderiaceae</taxon>
        <taxon>Paraburkholderia</taxon>
    </lineage>
</organism>
<name>A0A7W9WWY6_9BURK</name>
<dbReference type="Proteomes" id="UP000571554">
    <property type="component" value="Unassembled WGS sequence"/>
</dbReference>
<comment type="caution">
    <text evidence="1">The sequence shown here is derived from an EMBL/GenBank/DDBJ whole genome shotgun (WGS) entry which is preliminary data.</text>
</comment>
<dbReference type="EMBL" id="JACHBW010000029">
    <property type="protein sequence ID" value="MBB6106633.1"/>
    <property type="molecule type" value="Genomic_DNA"/>
</dbReference>
<accession>A0A7W9WWY6</accession>
<gene>
    <name evidence="1" type="ORF">F4827_006509</name>
</gene>
<evidence type="ECO:0000313" key="2">
    <source>
        <dbReference type="Proteomes" id="UP000571554"/>
    </source>
</evidence>
<dbReference type="AlphaFoldDB" id="A0A7W9WWY6"/>
<keyword evidence="2" id="KW-1185">Reference proteome</keyword>
<evidence type="ECO:0000313" key="1">
    <source>
        <dbReference type="EMBL" id="MBB6106633.1"/>
    </source>
</evidence>
<proteinExistence type="predicted"/>
<reference evidence="1 2" key="1">
    <citation type="submission" date="2020-08" db="EMBL/GenBank/DDBJ databases">
        <title>Above-ground endophytic microbial communities from plants in different locations in the United States.</title>
        <authorList>
            <person name="Frank C."/>
        </authorList>
    </citation>
    <scope>NUCLEOTIDE SEQUENCE [LARGE SCALE GENOMIC DNA]</scope>
    <source>
        <strain evidence="1 2">WP4_2_2</strain>
    </source>
</reference>